<keyword evidence="7 8" id="KW-0924">Ammonia transport</keyword>
<dbReference type="InterPro" id="IPR018047">
    <property type="entry name" value="Ammonium_transpt_CS"/>
</dbReference>
<comment type="similarity">
    <text evidence="2 8">Belongs to the ammonia transporter channel (TC 1.A.11.2) family.</text>
</comment>
<keyword evidence="4 8" id="KW-0812">Transmembrane</keyword>
<dbReference type="AlphaFoldDB" id="A0A316RGA5"/>
<evidence type="ECO:0000259" key="9">
    <source>
        <dbReference type="Pfam" id="PF00909"/>
    </source>
</evidence>
<dbReference type="Proteomes" id="UP000262954">
    <property type="component" value="Unassembled WGS sequence"/>
</dbReference>
<dbReference type="EMBL" id="DNWC01000005">
    <property type="protein sequence ID" value="HBJ07395.1"/>
    <property type="molecule type" value="Genomic_DNA"/>
</dbReference>
<sequence>MQKRWIILFVALLSISFLGLFYSGHEGVFTDIDSNLNFADIAWMITATIFVLMMTPGLSFFYGGMVRSKNVISTMLQSFIAMGVISVIWVVVGFSLAFGEDVGHFIGNPGTFFMFVNVGGATDKLLAPTIPLALYALFQMKFAIITPSLITGSFAERVRFSGYLVFMILFCIFVYCPLAHWTWHPDGFLRQMGVLDFAGGIVVHASSGVAALAGAIFLGRRKESGQPANIPFVLLGAAMLWLGWFGFNAGSSLAANSIAVKAFLNTNTASATAMMTWVVFDCLRGRKPSAMGAAIGAVVGLVAITPSAGYVTVGESIFIALVVTVICNMAVSWKNKKNSFDDALDVFPTHGVGGIVGTIMTGIFVYNATENITYWQNLLNHIIAVVIVCGYTFIVTYALYWITDKMIPMRVSEKSEKIGLDMSQHDERYGIETNRELAEYFDHGVDTKS</sequence>
<dbReference type="Pfam" id="PF00909">
    <property type="entry name" value="Ammonium_transp"/>
    <property type="match status" value="1"/>
</dbReference>
<reference evidence="10 11" key="1">
    <citation type="journal article" date="2018" name="Nat. Biotechnol.">
        <title>A standardized bacterial taxonomy based on genome phylogeny substantially revises the tree of life.</title>
        <authorList>
            <person name="Parks D.H."/>
            <person name="Chuvochina M."/>
            <person name="Waite D.W."/>
            <person name="Rinke C."/>
            <person name="Skarshewski A."/>
            <person name="Chaumeil P.A."/>
            <person name="Hugenholtz P."/>
        </authorList>
    </citation>
    <scope>NUCLEOTIDE SEQUENCE [LARGE SCALE GENOMIC DNA]</scope>
    <source>
        <strain evidence="10">UBA11482</strain>
    </source>
</reference>
<feature type="transmembrane region" description="Helical" evidence="8">
    <location>
        <begin position="259"/>
        <end position="280"/>
    </location>
</feature>
<dbReference type="NCBIfam" id="TIGR00836">
    <property type="entry name" value="amt"/>
    <property type="match status" value="1"/>
</dbReference>
<dbReference type="InterPro" id="IPR029020">
    <property type="entry name" value="Ammonium/urea_transptr"/>
</dbReference>
<comment type="caution">
    <text evidence="10">The sequence shown here is derived from an EMBL/GenBank/DDBJ whole genome shotgun (WGS) entry which is preliminary data.</text>
</comment>
<feature type="transmembrane region" description="Helical" evidence="8">
    <location>
        <begin position="162"/>
        <end position="183"/>
    </location>
</feature>
<evidence type="ECO:0000256" key="8">
    <source>
        <dbReference type="RuleBase" id="RU362002"/>
    </source>
</evidence>
<dbReference type="SUPFAM" id="SSF111352">
    <property type="entry name" value="Ammonium transporter"/>
    <property type="match status" value="1"/>
</dbReference>
<gene>
    <name evidence="10" type="ORF">DDY73_00165</name>
</gene>
<feature type="transmembrane region" description="Helical" evidence="8">
    <location>
        <begin position="75"/>
        <end position="98"/>
    </location>
</feature>
<feature type="transmembrane region" description="Helical" evidence="8">
    <location>
        <begin position="230"/>
        <end position="247"/>
    </location>
</feature>
<dbReference type="PANTHER" id="PTHR43029:SF10">
    <property type="entry name" value="AMMONIUM TRANSPORTER MEP2"/>
    <property type="match status" value="1"/>
</dbReference>
<proteinExistence type="inferred from homology"/>
<feature type="transmembrane region" description="Helical" evidence="8">
    <location>
        <begin position="317"/>
        <end position="334"/>
    </location>
</feature>
<evidence type="ECO:0000256" key="1">
    <source>
        <dbReference type="ARBA" id="ARBA00004141"/>
    </source>
</evidence>
<accession>A0A316RGA5</accession>
<evidence type="ECO:0000256" key="4">
    <source>
        <dbReference type="ARBA" id="ARBA00022692"/>
    </source>
</evidence>
<dbReference type="PROSITE" id="PS01219">
    <property type="entry name" value="AMMONIUM_TRANSP"/>
    <property type="match status" value="1"/>
</dbReference>
<feature type="transmembrane region" description="Helical" evidence="8">
    <location>
        <begin position="346"/>
        <end position="366"/>
    </location>
</feature>
<feature type="transmembrane region" description="Helical" evidence="8">
    <location>
        <begin position="195"/>
        <end position="218"/>
    </location>
</feature>
<comment type="subcellular location">
    <subcellularLocation>
        <location evidence="8">Cell membrane</location>
        <topology evidence="8">Multi-pass membrane protein</topology>
    </subcellularLocation>
    <subcellularLocation>
        <location evidence="1">Membrane</location>
        <topology evidence="1">Multi-pass membrane protein</topology>
    </subcellularLocation>
</comment>
<keyword evidence="5 8" id="KW-1133">Transmembrane helix</keyword>
<feature type="transmembrane region" description="Helical" evidence="8">
    <location>
        <begin position="132"/>
        <end position="150"/>
    </location>
</feature>
<evidence type="ECO:0000256" key="2">
    <source>
        <dbReference type="ARBA" id="ARBA00005887"/>
    </source>
</evidence>
<feature type="transmembrane region" description="Helical" evidence="8">
    <location>
        <begin position="5"/>
        <end position="22"/>
    </location>
</feature>
<evidence type="ECO:0000256" key="3">
    <source>
        <dbReference type="ARBA" id="ARBA00022448"/>
    </source>
</evidence>
<evidence type="ECO:0000256" key="7">
    <source>
        <dbReference type="ARBA" id="ARBA00023177"/>
    </source>
</evidence>
<keyword evidence="6 8" id="KW-0472">Membrane</keyword>
<dbReference type="PANTHER" id="PTHR43029">
    <property type="entry name" value="AMMONIUM TRANSPORTER MEP2"/>
    <property type="match status" value="1"/>
</dbReference>
<dbReference type="InterPro" id="IPR024041">
    <property type="entry name" value="NH4_transpt_AmtB-like_dom"/>
</dbReference>
<dbReference type="GO" id="GO:0008519">
    <property type="term" value="F:ammonium channel activity"/>
    <property type="evidence" value="ECO:0007669"/>
    <property type="project" value="InterPro"/>
</dbReference>
<feature type="transmembrane region" description="Helical" evidence="8">
    <location>
        <begin position="42"/>
        <end position="63"/>
    </location>
</feature>
<evidence type="ECO:0000256" key="6">
    <source>
        <dbReference type="ARBA" id="ARBA00023136"/>
    </source>
</evidence>
<dbReference type="GO" id="GO:0005886">
    <property type="term" value="C:plasma membrane"/>
    <property type="evidence" value="ECO:0007669"/>
    <property type="project" value="UniProtKB-SubCell"/>
</dbReference>
<feature type="transmembrane region" description="Helical" evidence="8">
    <location>
        <begin position="292"/>
        <end position="311"/>
    </location>
</feature>
<keyword evidence="3 8" id="KW-0813">Transport</keyword>
<name>A0A316RGA5_9BACT</name>
<protein>
    <recommendedName>
        <fullName evidence="8">Ammonium transporter</fullName>
    </recommendedName>
</protein>
<dbReference type="RefSeq" id="WP_270214507.1">
    <property type="nucleotide sequence ID" value="NZ_CAUAJF010000009.1"/>
</dbReference>
<evidence type="ECO:0000313" key="10">
    <source>
        <dbReference type="EMBL" id="HBJ07395.1"/>
    </source>
</evidence>
<feature type="domain" description="Ammonium transporter AmtB-like" evidence="9">
    <location>
        <begin position="42"/>
        <end position="427"/>
    </location>
</feature>
<dbReference type="InterPro" id="IPR001905">
    <property type="entry name" value="Ammonium_transpt"/>
</dbReference>
<dbReference type="Gene3D" id="1.10.3430.10">
    <property type="entry name" value="Ammonium transporter AmtB like domains"/>
    <property type="match status" value="1"/>
</dbReference>
<feature type="transmembrane region" description="Helical" evidence="8">
    <location>
        <begin position="378"/>
        <end position="402"/>
    </location>
</feature>
<organism evidence="10 11">
    <name type="scientific">Coprobacter fastidiosus</name>
    <dbReference type="NCBI Taxonomy" id="1099853"/>
    <lineage>
        <taxon>Bacteria</taxon>
        <taxon>Pseudomonadati</taxon>
        <taxon>Bacteroidota</taxon>
        <taxon>Bacteroidia</taxon>
        <taxon>Bacteroidales</taxon>
        <taxon>Barnesiellaceae</taxon>
        <taxon>Coprobacter</taxon>
    </lineage>
</organism>
<evidence type="ECO:0000313" key="11">
    <source>
        <dbReference type="Proteomes" id="UP000262954"/>
    </source>
</evidence>
<evidence type="ECO:0000256" key="5">
    <source>
        <dbReference type="ARBA" id="ARBA00022989"/>
    </source>
</evidence>